<evidence type="ECO:0000313" key="1">
    <source>
        <dbReference type="EMBL" id="CAJ0941397.1"/>
    </source>
</evidence>
<proteinExistence type="predicted"/>
<organism evidence="1 2">
    <name type="scientific">Ranitomeya imitator</name>
    <name type="common">mimic poison frog</name>
    <dbReference type="NCBI Taxonomy" id="111125"/>
    <lineage>
        <taxon>Eukaryota</taxon>
        <taxon>Metazoa</taxon>
        <taxon>Chordata</taxon>
        <taxon>Craniata</taxon>
        <taxon>Vertebrata</taxon>
        <taxon>Euteleostomi</taxon>
        <taxon>Amphibia</taxon>
        <taxon>Batrachia</taxon>
        <taxon>Anura</taxon>
        <taxon>Neobatrachia</taxon>
        <taxon>Hyloidea</taxon>
        <taxon>Dendrobatidae</taxon>
        <taxon>Dendrobatinae</taxon>
        <taxon>Ranitomeya</taxon>
    </lineage>
</organism>
<protein>
    <submittedName>
        <fullName evidence="1">Uncharacterized protein</fullName>
    </submittedName>
</protein>
<dbReference type="Proteomes" id="UP001176940">
    <property type="component" value="Unassembled WGS sequence"/>
</dbReference>
<comment type="caution">
    <text evidence="1">The sequence shown here is derived from an EMBL/GenBank/DDBJ whole genome shotgun (WGS) entry which is preliminary data.</text>
</comment>
<keyword evidence="2" id="KW-1185">Reference proteome</keyword>
<accession>A0ABN9LL99</accession>
<reference evidence="1" key="1">
    <citation type="submission" date="2023-07" db="EMBL/GenBank/DDBJ databases">
        <authorList>
            <person name="Stuckert A."/>
        </authorList>
    </citation>
    <scope>NUCLEOTIDE SEQUENCE</scope>
</reference>
<sequence length="274" mass="30327">MSPPPCTCPQCLLVQSVKSASWPGRQMESNGSWLDGHRIQKDKNITRVPPLPLYNMEGSGIVSPALAGYSRENMDRRGRRPFRAAALPQVLTLEMNVLKEFGRLLINEPSNETLKQWSPHAPQRKVFQQLVREAQAQESCREGGVLGKVIFPAASKLILAPGQTVPTLPIQACIPLEGIEIQIEPSFSEQLPLGFLVSRTLVIVRDGNVPVHCINLEDQDITVLPKYKVARIVSMPEEIVPSQTVQQGDPWTVTLNSSSPPEPQHIQDGRLVLE</sequence>
<dbReference type="EMBL" id="CAUEEQ010018989">
    <property type="protein sequence ID" value="CAJ0941397.1"/>
    <property type="molecule type" value="Genomic_DNA"/>
</dbReference>
<name>A0ABN9LL99_9NEOB</name>
<gene>
    <name evidence="1" type="ORF">RIMI_LOCUS9243405</name>
</gene>
<evidence type="ECO:0000313" key="2">
    <source>
        <dbReference type="Proteomes" id="UP001176940"/>
    </source>
</evidence>